<name>A0A6N8IRW2_9BURK</name>
<proteinExistence type="predicted"/>
<keyword evidence="2" id="KW-1185">Reference proteome</keyword>
<dbReference type="AlphaFoldDB" id="A0A6N8IRW2"/>
<comment type="caution">
    <text evidence="1">The sequence shown here is derived from an EMBL/GenBank/DDBJ whole genome shotgun (WGS) entry which is preliminary data.</text>
</comment>
<evidence type="ECO:0000313" key="2">
    <source>
        <dbReference type="Proteomes" id="UP000469385"/>
    </source>
</evidence>
<accession>A0A6N8IRW2</accession>
<dbReference type="Proteomes" id="UP000469385">
    <property type="component" value="Unassembled WGS sequence"/>
</dbReference>
<protein>
    <submittedName>
        <fullName evidence="1">Alpha/beta hydrolase</fullName>
    </submittedName>
</protein>
<sequence length="223" mass="24199">MSKSVHPDDVLQALLKKSARSQKEANLRKLHEVCAAQYAGSRDFSLPAIGRLWQAAGGIKARALYNAPSEDYRTLIQAWADFSGPADVPPTQVKEGRRYSFLARIEDPAVRALVQGVVIERDKLEGEVNLLKSLTTLTINRAPALAATPPANAPALLPATPSANLTESERAALERSISPDFLDGEGWVEMKSGAVTKENGRTIFDPGFTKAIRKVLDAARPRD</sequence>
<dbReference type="RefSeq" id="WP_157397630.1">
    <property type="nucleotide sequence ID" value="NZ_WSEL01000003.1"/>
</dbReference>
<dbReference type="GO" id="GO:0016787">
    <property type="term" value="F:hydrolase activity"/>
    <property type="evidence" value="ECO:0007669"/>
    <property type="project" value="UniProtKB-KW"/>
</dbReference>
<organism evidence="1 2">
    <name type="scientific">Ramlibacter pinisoli</name>
    <dbReference type="NCBI Taxonomy" id="2682844"/>
    <lineage>
        <taxon>Bacteria</taxon>
        <taxon>Pseudomonadati</taxon>
        <taxon>Pseudomonadota</taxon>
        <taxon>Betaproteobacteria</taxon>
        <taxon>Burkholderiales</taxon>
        <taxon>Comamonadaceae</taxon>
        <taxon>Ramlibacter</taxon>
    </lineage>
</organism>
<evidence type="ECO:0000313" key="1">
    <source>
        <dbReference type="EMBL" id="MVQ29649.1"/>
    </source>
</evidence>
<dbReference type="EMBL" id="WSEL01000003">
    <property type="protein sequence ID" value="MVQ29649.1"/>
    <property type="molecule type" value="Genomic_DNA"/>
</dbReference>
<dbReference type="NCBIfam" id="NF040692">
    <property type="entry name" value="recomb_assoc"/>
    <property type="match status" value="1"/>
</dbReference>
<dbReference type="InterPro" id="IPR048061">
    <property type="entry name" value="GmtX-like"/>
</dbReference>
<reference evidence="1 2" key="1">
    <citation type="submission" date="2019-12" db="EMBL/GenBank/DDBJ databases">
        <authorList>
            <person name="Huq M.A."/>
        </authorList>
    </citation>
    <scope>NUCLEOTIDE SEQUENCE [LARGE SCALE GENOMIC DNA]</scope>
    <source>
        <strain evidence="1 2">MAH-25</strain>
    </source>
</reference>
<keyword evidence="1" id="KW-0378">Hydrolase</keyword>
<gene>
    <name evidence="1" type="ORF">GON04_09330</name>
</gene>